<proteinExistence type="predicted"/>
<dbReference type="Proteomes" id="UP000299102">
    <property type="component" value="Unassembled WGS sequence"/>
</dbReference>
<evidence type="ECO:0000313" key="1">
    <source>
        <dbReference type="EMBL" id="GBP73303.1"/>
    </source>
</evidence>
<protein>
    <submittedName>
        <fullName evidence="1">Uncharacterized protein</fullName>
    </submittedName>
</protein>
<accession>A0A4C1YD70</accession>
<keyword evidence="2" id="KW-1185">Reference proteome</keyword>
<gene>
    <name evidence="1" type="ORF">EVAR_52829_1</name>
</gene>
<comment type="caution">
    <text evidence="1">The sequence shown here is derived from an EMBL/GenBank/DDBJ whole genome shotgun (WGS) entry which is preliminary data.</text>
</comment>
<dbReference type="EMBL" id="BGZK01001169">
    <property type="protein sequence ID" value="GBP73303.1"/>
    <property type="molecule type" value="Genomic_DNA"/>
</dbReference>
<evidence type="ECO:0000313" key="2">
    <source>
        <dbReference type="Proteomes" id="UP000299102"/>
    </source>
</evidence>
<name>A0A4C1YD70_EUMVA</name>
<organism evidence="1 2">
    <name type="scientific">Eumeta variegata</name>
    <name type="common">Bagworm moth</name>
    <name type="synonym">Eumeta japonica</name>
    <dbReference type="NCBI Taxonomy" id="151549"/>
    <lineage>
        <taxon>Eukaryota</taxon>
        <taxon>Metazoa</taxon>
        <taxon>Ecdysozoa</taxon>
        <taxon>Arthropoda</taxon>
        <taxon>Hexapoda</taxon>
        <taxon>Insecta</taxon>
        <taxon>Pterygota</taxon>
        <taxon>Neoptera</taxon>
        <taxon>Endopterygota</taxon>
        <taxon>Lepidoptera</taxon>
        <taxon>Glossata</taxon>
        <taxon>Ditrysia</taxon>
        <taxon>Tineoidea</taxon>
        <taxon>Psychidae</taxon>
        <taxon>Oiketicinae</taxon>
        <taxon>Eumeta</taxon>
    </lineage>
</organism>
<reference evidence="1 2" key="1">
    <citation type="journal article" date="2019" name="Commun. Biol.">
        <title>The bagworm genome reveals a unique fibroin gene that provides high tensile strength.</title>
        <authorList>
            <person name="Kono N."/>
            <person name="Nakamura H."/>
            <person name="Ohtoshi R."/>
            <person name="Tomita M."/>
            <person name="Numata K."/>
            <person name="Arakawa K."/>
        </authorList>
    </citation>
    <scope>NUCLEOTIDE SEQUENCE [LARGE SCALE GENOMIC DNA]</scope>
</reference>
<sequence>MNDLEPCRGLTTDAARAVTAANVPSEVRNSWTETEVINCAETVDHPIPMRRVRYVTCDRRLPVRNHAHPSISLFYYDGENVYHNCEPYNSTP</sequence>
<dbReference type="AlphaFoldDB" id="A0A4C1YD70"/>